<reference evidence="3" key="1">
    <citation type="submission" date="2022-10" db="EMBL/GenBank/DDBJ databases">
        <title>Tapping the CABI collections for fungal endophytes: first genome assemblies for Collariella, Neodidymelliopsis, Ascochyta clinopodiicola, Didymella pomorum, Didymosphaeria variabile, Neocosmospora piperis and Neocucurbitaria cava.</title>
        <authorList>
            <person name="Hill R."/>
        </authorList>
    </citation>
    <scope>NUCLEOTIDE SEQUENCE</scope>
    <source>
        <strain evidence="3">IMI 356815</strain>
    </source>
</reference>
<keyword evidence="2" id="KW-0472">Membrane</keyword>
<keyword evidence="4" id="KW-1185">Reference proteome</keyword>
<proteinExistence type="predicted"/>
<sequence length="130" mass="14615">MNTFASQNNDELFLILAIFGFCGVISLIGTFAASIYIEKLSANDDSDVEAQNGWVTRSELRHLQHWVASTVDKSMQMNADHMKLQREKMEEYVRERLGYGTFTPRGGTPIGTPVSASTTEARVKKQRRKA</sequence>
<evidence type="ECO:0000313" key="4">
    <source>
        <dbReference type="Proteomes" id="UP001140513"/>
    </source>
</evidence>
<evidence type="ECO:0000313" key="3">
    <source>
        <dbReference type="EMBL" id="KAJ4348674.1"/>
    </source>
</evidence>
<protein>
    <submittedName>
        <fullName evidence="3">Uncharacterized protein</fullName>
    </submittedName>
</protein>
<dbReference type="RefSeq" id="XP_056068062.1">
    <property type="nucleotide sequence ID" value="XM_056218797.1"/>
</dbReference>
<keyword evidence="2" id="KW-0812">Transmembrane</keyword>
<dbReference type="GeneID" id="80913582"/>
<dbReference type="Proteomes" id="UP001140513">
    <property type="component" value="Unassembled WGS sequence"/>
</dbReference>
<organism evidence="3 4">
    <name type="scientific">Didymosphaeria variabile</name>
    <dbReference type="NCBI Taxonomy" id="1932322"/>
    <lineage>
        <taxon>Eukaryota</taxon>
        <taxon>Fungi</taxon>
        <taxon>Dikarya</taxon>
        <taxon>Ascomycota</taxon>
        <taxon>Pezizomycotina</taxon>
        <taxon>Dothideomycetes</taxon>
        <taxon>Pleosporomycetidae</taxon>
        <taxon>Pleosporales</taxon>
        <taxon>Massarineae</taxon>
        <taxon>Didymosphaeriaceae</taxon>
        <taxon>Didymosphaeria</taxon>
    </lineage>
</organism>
<evidence type="ECO:0000256" key="1">
    <source>
        <dbReference type="SAM" id="MobiDB-lite"/>
    </source>
</evidence>
<gene>
    <name evidence="3" type="ORF">N0V89_010052</name>
</gene>
<feature type="region of interest" description="Disordered" evidence="1">
    <location>
        <begin position="103"/>
        <end position="130"/>
    </location>
</feature>
<comment type="caution">
    <text evidence="3">The sequence shown here is derived from an EMBL/GenBank/DDBJ whole genome shotgun (WGS) entry which is preliminary data.</text>
</comment>
<keyword evidence="2" id="KW-1133">Transmembrane helix</keyword>
<feature type="transmembrane region" description="Helical" evidence="2">
    <location>
        <begin position="12"/>
        <end position="37"/>
    </location>
</feature>
<name>A0A9W9C8Q5_9PLEO</name>
<dbReference type="EMBL" id="JAPEUX010000007">
    <property type="protein sequence ID" value="KAJ4348674.1"/>
    <property type="molecule type" value="Genomic_DNA"/>
</dbReference>
<dbReference type="OrthoDB" id="10501204at2759"/>
<evidence type="ECO:0000256" key="2">
    <source>
        <dbReference type="SAM" id="Phobius"/>
    </source>
</evidence>
<accession>A0A9W9C8Q5</accession>
<dbReference type="AlphaFoldDB" id="A0A9W9C8Q5"/>